<dbReference type="PANTHER" id="PTHR46137:SF7">
    <property type="entry name" value="LRAT DOMAIN-CONTAINING PROTEIN"/>
    <property type="match status" value="1"/>
</dbReference>
<reference evidence="2 3" key="1">
    <citation type="submission" date="2019-09" db="EMBL/GenBank/DDBJ databases">
        <title>A chromosome-level genome assembly of the Chinese tupelo Nyssa sinensis.</title>
        <authorList>
            <person name="Yang X."/>
            <person name="Kang M."/>
            <person name="Yang Y."/>
            <person name="Xiong H."/>
            <person name="Wang M."/>
            <person name="Zhang Z."/>
            <person name="Wang Z."/>
            <person name="Wu H."/>
            <person name="Ma T."/>
            <person name="Liu J."/>
            <person name="Xi Z."/>
        </authorList>
    </citation>
    <scope>NUCLEOTIDE SEQUENCE [LARGE SCALE GENOMIC DNA]</scope>
    <source>
        <strain evidence="2">J267</strain>
        <tissue evidence="2">Leaf</tissue>
    </source>
</reference>
<accession>A0A5J5A8A9</accession>
<evidence type="ECO:0000259" key="1">
    <source>
        <dbReference type="PROSITE" id="PS51934"/>
    </source>
</evidence>
<gene>
    <name evidence="2" type="ORF">F0562_007798</name>
</gene>
<keyword evidence="3" id="KW-1185">Reference proteome</keyword>
<dbReference type="Proteomes" id="UP000325577">
    <property type="component" value="Linkage Group LG3"/>
</dbReference>
<feature type="domain" description="LRAT" evidence="1">
    <location>
        <begin position="20"/>
        <end position="180"/>
    </location>
</feature>
<dbReference type="PROSITE" id="PS51934">
    <property type="entry name" value="LRAT"/>
    <property type="match status" value="1"/>
</dbReference>
<dbReference type="Gene3D" id="3.90.1720.10">
    <property type="entry name" value="endopeptidase domain like (from Nostoc punctiforme)"/>
    <property type="match status" value="1"/>
</dbReference>
<dbReference type="AlphaFoldDB" id="A0A5J5A8A9"/>
<dbReference type="Pfam" id="PF04970">
    <property type="entry name" value="LRAT"/>
    <property type="match status" value="1"/>
</dbReference>
<dbReference type="OrthoDB" id="421951at2759"/>
<dbReference type="EMBL" id="CM018046">
    <property type="protein sequence ID" value="KAA8526102.1"/>
    <property type="molecule type" value="Genomic_DNA"/>
</dbReference>
<organism evidence="2 3">
    <name type="scientific">Nyssa sinensis</name>
    <dbReference type="NCBI Taxonomy" id="561372"/>
    <lineage>
        <taxon>Eukaryota</taxon>
        <taxon>Viridiplantae</taxon>
        <taxon>Streptophyta</taxon>
        <taxon>Embryophyta</taxon>
        <taxon>Tracheophyta</taxon>
        <taxon>Spermatophyta</taxon>
        <taxon>Magnoliopsida</taxon>
        <taxon>eudicotyledons</taxon>
        <taxon>Gunneridae</taxon>
        <taxon>Pentapetalae</taxon>
        <taxon>asterids</taxon>
        <taxon>Cornales</taxon>
        <taxon>Nyssaceae</taxon>
        <taxon>Nyssa</taxon>
    </lineage>
</organism>
<name>A0A5J5A8A9_9ASTE</name>
<evidence type="ECO:0000313" key="3">
    <source>
        <dbReference type="Proteomes" id="UP000325577"/>
    </source>
</evidence>
<dbReference type="PANTHER" id="PTHR46137">
    <property type="entry name" value="OS05G0310600 PROTEIN"/>
    <property type="match status" value="1"/>
</dbReference>
<protein>
    <recommendedName>
        <fullName evidence="1">LRAT domain-containing protein</fullName>
    </recommendedName>
</protein>
<proteinExistence type="predicted"/>
<dbReference type="InterPro" id="IPR007053">
    <property type="entry name" value="LRAT_dom"/>
</dbReference>
<sequence>MGLLSHRVERSEIVAGDHIYTWRGAFTYSHHGIYVGGSKVVHFTRERNTGSNGDSPLISSGLSSGSCFNFSASSSKLPLPCPTFPDCGFGQPESGVVLSCLDCFLVNGSLYRFEYGVTSPVFLAKLRGGTCTTAKSDPPEAVIHRAMCLLRNGFGNYDMLKNNCEDFAMYCKTGLLISDQTAPGRSGQVAYFIGAPLAALLYSSLKLFMSSPVGVATATAGMYCTRYATDIGVRTDVVKVPVEDIPLFHGLEQRNEELAENNESTKVQNVLHQFNPPPSK</sequence>
<evidence type="ECO:0000313" key="2">
    <source>
        <dbReference type="EMBL" id="KAA8526102.1"/>
    </source>
</evidence>